<comment type="similarity">
    <text evidence="2 10">Belongs to the glycosyl hydrolase 22 family.</text>
</comment>
<protein>
    <recommendedName>
        <fullName evidence="8">Large ribosomal subunit protein eL31</fullName>
    </recommendedName>
    <alternativeName>
        <fullName evidence="9">60S ribosomal protein L31</fullName>
    </alternativeName>
</protein>
<evidence type="ECO:0000313" key="13">
    <source>
        <dbReference type="Proteomes" id="UP000011518"/>
    </source>
</evidence>
<dbReference type="Gene3D" id="1.10.530.10">
    <property type="match status" value="1"/>
</dbReference>
<dbReference type="PANTHER" id="PTHR10956:SF48">
    <property type="entry name" value="60S RIBOSOMAL PROTEIN L31"/>
    <property type="match status" value="1"/>
</dbReference>
<dbReference type="Pfam" id="PF01198">
    <property type="entry name" value="Ribosomal_L31e"/>
    <property type="match status" value="1"/>
</dbReference>
<dbReference type="Proteomes" id="UP000011518">
    <property type="component" value="Unassembled WGS sequence"/>
</dbReference>
<dbReference type="SMART" id="SM01380">
    <property type="entry name" value="Ribosomal_L31e"/>
    <property type="match status" value="1"/>
</dbReference>
<dbReference type="FunFam" id="1.10.530.10:FF:000001">
    <property type="entry name" value="Lysozyme C"/>
    <property type="match status" value="1"/>
</dbReference>
<dbReference type="InterPro" id="IPR023621">
    <property type="entry name" value="Ribosomal_eL31_dom_sf"/>
</dbReference>
<dbReference type="Gene3D" id="3.10.440.10">
    <property type="match status" value="1"/>
</dbReference>
<dbReference type="eggNOG" id="ENOG502S1S1">
    <property type="taxonomic scope" value="Eukaryota"/>
</dbReference>
<dbReference type="PROSITE" id="PS51348">
    <property type="entry name" value="GLYCOSYL_HYDROL_F22_2"/>
    <property type="match status" value="1"/>
</dbReference>
<dbReference type="EMBL" id="KB366940">
    <property type="protein sequence ID" value="ELV10638.1"/>
    <property type="molecule type" value="Genomic_DNA"/>
</dbReference>
<keyword evidence="5" id="KW-1015">Disulfide bond</keyword>
<dbReference type="InterPro" id="IPR020052">
    <property type="entry name" value="Ribosomal_eL31_CS"/>
</dbReference>
<gene>
    <name evidence="12" type="ORF">TREES_T100021326</name>
</gene>
<dbReference type="InParanoid" id="L8Y2L8"/>
<dbReference type="SUPFAM" id="SSF54575">
    <property type="entry name" value="Ribosomal protein L31e"/>
    <property type="match status" value="1"/>
</dbReference>
<dbReference type="InterPro" id="IPR023346">
    <property type="entry name" value="Lysozyme-like_dom_sf"/>
</dbReference>
<evidence type="ECO:0000256" key="2">
    <source>
        <dbReference type="ARBA" id="ARBA00010859"/>
    </source>
</evidence>
<keyword evidence="4 12" id="KW-0689">Ribosomal protein</keyword>
<feature type="chain" id="PRO_5003998061" description="Large ribosomal subunit protein eL31" evidence="11">
    <location>
        <begin position="19"/>
        <end position="237"/>
    </location>
</feature>
<dbReference type="InterPro" id="IPR000054">
    <property type="entry name" value="Ribosomal_eL31"/>
</dbReference>
<proteinExistence type="inferred from homology"/>
<evidence type="ECO:0000256" key="5">
    <source>
        <dbReference type="ARBA" id="ARBA00023157"/>
    </source>
</evidence>
<dbReference type="AlphaFoldDB" id="L8Y2L8"/>
<dbReference type="SUPFAM" id="SSF53955">
    <property type="entry name" value="Lysozyme-like"/>
    <property type="match status" value="1"/>
</dbReference>
<dbReference type="STRING" id="246437.L8Y2L8"/>
<keyword evidence="11" id="KW-0732">Signal</keyword>
<evidence type="ECO:0000256" key="6">
    <source>
        <dbReference type="ARBA" id="ARBA00023274"/>
    </source>
</evidence>
<keyword evidence="6" id="KW-0687">Ribonucleoprotein</keyword>
<comment type="subunit">
    <text evidence="3">Component of the large ribosomal subunit.</text>
</comment>
<dbReference type="SMART" id="SM00263">
    <property type="entry name" value="LYZ1"/>
    <property type="match status" value="1"/>
</dbReference>
<dbReference type="PROSITE" id="PS01144">
    <property type="entry name" value="RIBOSOMAL_L31E"/>
    <property type="match status" value="1"/>
</dbReference>
<comment type="similarity">
    <text evidence="1">Belongs to the eukaryotic ribosomal protein eL31 family.</text>
</comment>
<organism evidence="12 13">
    <name type="scientific">Tupaia chinensis</name>
    <name type="common">Chinese tree shrew</name>
    <name type="synonym">Tupaia belangeri chinensis</name>
    <dbReference type="NCBI Taxonomy" id="246437"/>
    <lineage>
        <taxon>Eukaryota</taxon>
        <taxon>Metazoa</taxon>
        <taxon>Chordata</taxon>
        <taxon>Craniata</taxon>
        <taxon>Vertebrata</taxon>
        <taxon>Euteleostomi</taxon>
        <taxon>Mammalia</taxon>
        <taxon>Eutheria</taxon>
        <taxon>Euarchontoglires</taxon>
        <taxon>Scandentia</taxon>
        <taxon>Tupaiidae</taxon>
        <taxon>Tupaia</taxon>
    </lineage>
</organism>
<dbReference type="GO" id="GO:0003735">
    <property type="term" value="F:structural constituent of ribosome"/>
    <property type="evidence" value="ECO:0007669"/>
    <property type="project" value="InterPro"/>
</dbReference>
<dbReference type="PANTHER" id="PTHR10956">
    <property type="entry name" value="60S RIBOSOMAL PROTEIN L31"/>
    <property type="match status" value="1"/>
</dbReference>
<dbReference type="CDD" id="cd00463">
    <property type="entry name" value="Ribosomal_L31e"/>
    <property type="match status" value="1"/>
</dbReference>
<evidence type="ECO:0000256" key="1">
    <source>
        <dbReference type="ARBA" id="ARBA00010808"/>
    </source>
</evidence>
<dbReference type="Pfam" id="PF00062">
    <property type="entry name" value="Lys"/>
    <property type="match status" value="1"/>
</dbReference>
<dbReference type="GO" id="GO:0022625">
    <property type="term" value="C:cytosolic large ribosomal subunit"/>
    <property type="evidence" value="ECO:0007669"/>
    <property type="project" value="TreeGrafter"/>
</dbReference>
<dbReference type="FunFam" id="3.10.440.10:FF:000001">
    <property type="entry name" value="60S ribosomal protein L31"/>
    <property type="match status" value="1"/>
</dbReference>
<dbReference type="InterPro" id="IPR001916">
    <property type="entry name" value="Glyco_hydro_22"/>
</dbReference>
<reference evidence="13" key="1">
    <citation type="submission" date="2012-07" db="EMBL/GenBank/DDBJ databases">
        <title>Genome of the Chinese tree shrew, a rising model animal genetically related to primates.</title>
        <authorList>
            <person name="Zhang G."/>
            <person name="Fan Y."/>
            <person name="Yao Y."/>
            <person name="Huang Z."/>
        </authorList>
    </citation>
    <scope>NUCLEOTIDE SEQUENCE [LARGE SCALE GENOMIC DNA]</scope>
</reference>
<dbReference type="GO" id="GO:0002181">
    <property type="term" value="P:cytoplasmic translation"/>
    <property type="evidence" value="ECO:0007669"/>
    <property type="project" value="TreeGrafter"/>
</dbReference>
<evidence type="ECO:0000256" key="11">
    <source>
        <dbReference type="SAM" id="SignalP"/>
    </source>
</evidence>
<sequence>MKAFLFLVLLLLSVTVQGKTFERCELAQILKRNGLDGYRGISLANWMCLAKWESDYDTRATNYNPGDQSTDYGIFQINSRYWCNDGKTPGAVNACGISCNVLCVPSLQLRPGRMTPAKKGGEKKKGRSAIEVVTREHTINIHKRIHGVGFKKRAPRALKEIQKFAMKEMGTPDVRIDTRLNKAVWAKGIRNVPYRIHVWLSRKRNEEEDSPNKLYTLVTYVPVTTFKNLQTVNVDEN</sequence>
<evidence type="ECO:0000256" key="9">
    <source>
        <dbReference type="ARBA" id="ARBA00035337"/>
    </source>
</evidence>
<evidence type="ECO:0000256" key="7">
    <source>
        <dbReference type="ARBA" id="ARBA00034092"/>
    </source>
</evidence>
<keyword evidence="13" id="KW-1185">Reference proteome</keyword>
<dbReference type="PRINTS" id="PR00137">
    <property type="entry name" value="LYSOZYME"/>
</dbReference>
<evidence type="ECO:0000313" key="12">
    <source>
        <dbReference type="EMBL" id="ELV10638.1"/>
    </source>
</evidence>
<dbReference type="PRINTS" id="PR00135">
    <property type="entry name" value="LYZLACT"/>
</dbReference>
<dbReference type="InterPro" id="IPR000974">
    <property type="entry name" value="Glyco_hydro_22_lys"/>
</dbReference>
<feature type="signal peptide" evidence="11">
    <location>
        <begin position="1"/>
        <end position="18"/>
    </location>
</feature>
<accession>L8Y2L8</accession>
<name>L8Y2L8_TUPCH</name>
<evidence type="ECO:0000256" key="10">
    <source>
        <dbReference type="RuleBase" id="RU004440"/>
    </source>
</evidence>
<comment type="function">
    <text evidence="7">Component of the large ribosomal subunit. The ribosome is a large ribonucleoprotein complex responsible for the synthesis of proteins in the cell.</text>
</comment>
<evidence type="ECO:0000256" key="4">
    <source>
        <dbReference type="ARBA" id="ARBA00022980"/>
    </source>
</evidence>
<evidence type="ECO:0000256" key="3">
    <source>
        <dbReference type="ARBA" id="ARBA00011133"/>
    </source>
</evidence>
<dbReference type="GO" id="GO:0003796">
    <property type="term" value="F:lysozyme activity"/>
    <property type="evidence" value="ECO:0007669"/>
    <property type="project" value="InterPro"/>
</dbReference>
<reference evidence="13" key="2">
    <citation type="journal article" date="2013" name="Nat. Commun.">
        <title>Genome of the Chinese tree shrew.</title>
        <authorList>
            <person name="Fan Y."/>
            <person name="Huang Z.Y."/>
            <person name="Cao C.C."/>
            <person name="Chen C.S."/>
            <person name="Chen Y.X."/>
            <person name="Fan D.D."/>
            <person name="He J."/>
            <person name="Hou H.L."/>
            <person name="Hu L."/>
            <person name="Hu X.T."/>
            <person name="Jiang X.T."/>
            <person name="Lai R."/>
            <person name="Lang Y.S."/>
            <person name="Liang B."/>
            <person name="Liao S.G."/>
            <person name="Mu D."/>
            <person name="Ma Y.Y."/>
            <person name="Niu Y.Y."/>
            <person name="Sun X.Q."/>
            <person name="Xia J.Q."/>
            <person name="Xiao J."/>
            <person name="Xiong Z.Q."/>
            <person name="Xu L."/>
            <person name="Yang L."/>
            <person name="Zhang Y."/>
            <person name="Zhao W."/>
            <person name="Zhao X.D."/>
            <person name="Zheng Y.T."/>
            <person name="Zhou J.M."/>
            <person name="Zhu Y.B."/>
            <person name="Zhang G.J."/>
            <person name="Wang J."/>
            <person name="Yao Y.G."/>
        </authorList>
    </citation>
    <scope>NUCLEOTIDE SEQUENCE [LARGE SCALE GENOMIC DNA]</scope>
</reference>
<dbReference type="CDD" id="cd16897">
    <property type="entry name" value="LYZ_C"/>
    <property type="match status" value="1"/>
</dbReference>
<evidence type="ECO:0000256" key="8">
    <source>
        <dbReference type="ARBA" id="ARBA00035230"/>
    </source>
</evidence>